<keyword evidence="5" id="KW-0862">Zinc</keyword>
<dbReference type="PROSITE" id="PS52011">
    <property type="entry name" value="PEPTIDASE_M2"/>
    <property type="match status" value="1"/>
</dbReference>
<dbReference type="Proteomes" id="UP000033109">
    <property type="component" value="Chromosome"/>
</dbReference>
<dbReference type="GO" id="GO:0008237">
    <property type="term" value="F:metallopeptidase activity"/>
    <property type="evidence" value="ECO:0007669"/>
    <property type="project" value="InterPro"/>
</dbReference>
<proteinExistence type="predicted"/>
<feature type="binding site" evidence="5">
    <location>
        <position position="370"/>
    </location>
    <ligand>
        <name>Zn(2+)</name>
        <dbReference type="ChEBI" id="CHEBI:29105"/>
        <label>1</label>
        <note>catalytic</note>
    </ligand>
</feature>
<sequence>MKRTLISGITASILFSCSVHIVSTDQTQTKPEADTSPYDQTVASEVDRFLDTYSNRYQELHLQLQEARKQFYTASGGNDTVRAASMLFASEALASFTGNMGNLEKTSAFLEHQQGLTNLQVRQLKAILYEGANYPQSVPEAVKARLKMENEHAVKLRDFYNYPFLEKNTASSLKNHSTTSSSKAELATKLRKDFLQLRDLRNLTVQGLGFGYDNYFAYQVAEYGIPLEEMKNLLMELNQELYPLFRELHTYARYELAKKYGSPQVPDYLPAHWLPGKWPHDWSGIMEEAVVSYEGTSLEILSGKEENFFTSLGFQSIPHSSQHNLLSATIYQSSFSSLNHSFDLYQKVSGLENTGSTLEQYTRNIHDTGHLLYVKAYNNDSVPVLLRRGANRAFYEAIGNLFERAAMQAYYTAHPPQADESKPEDKMQQLLKEALTYVTLIPYAAGVMSEWEYELYANKLSENQLNKRWWELVKKYQGITPSAIGKDSIDPVTLAGIQTGATPSYDHALSCVIMFQLQEHLAKHVLKQDLYTANYYGSKAVGGFLYTIMASGATADWKELLEEKTGESISARAMVTYFQPLLVYLKEKNKGRKYTL</sequence>
<evidence type="ECO:0008006" key="10">
    <source>
        <dbReference type="Google" id="ProtNLM"/>
    </source>
</evidence>
<dbReference type="OrthoDB" id="9762795at2"/>
<feature type="binding site" evidence="6">
    <location>
        <position position="370"/>
    </location>
    <ligand>
        <name>Zn(2+)</name>
        <dbReference type="ChEBI" id="CHEBI:29105"/>
        <label>2</label>
        <note>catalytic</note>
    </ligand>
</feature>
<dbReference type="RefSeq" id="WP_046308629.1">
    <property type="nucleotide sequence ID" value="NZ_CBCSCY010000011.1"/>
</dbReference>
<reference evidence="8 9" key="1">
    <citation type="journal article" date="2015" name="Sci. Rep.">
        <title>Unraveling adaptation of Pontibacter korlensis to radiation and infertility in desert through complete genome and comparative transcriptomic analysis.</title>
        <authorList>
            <person name="Dai J."/>
            <person name="Dai W."/>
            <person name="Qiu C."/>
            <person name="Yang Z."/>
            <person name="Zhang Y."/>
            <person name="Zhou M."/>
            <person name="Zhang L."/>
            <person name="Fang C."/>
            <person name="Gao Q."/>
            <person name="Yang Q."/>
            <person name="Li X."/>
            <person name="Wang Z."/>
            <person name="Wang Z."/>
            <person name="Jia Z."/>
            <person name="Chen X."/>
        </authorList>
    </citation>
    <scope>NUCLEOTIDE SEQUENCE [LARGE SCALE GENOMIC DNA]</scope>
    <source>
        <strain evidence="8 9">X14-1T</strain>
    </source>
</reference>
<name>A0A0E3ZBC8_9BACT</name>
<evidence type="ECO:0000313" key="9">
    <source>
        <dbReference type="Proteomes" id="UP000033109"/>
    </source>
</evidence>
<evidence type="ECO:0000313" key="8">
    <source>
        <dbReference type="EMBL" id="AKD01925.1"/>
    </source>
</evidence>
<keyword evidence="2" id="KW-1015">Disulfide bond</keyword>
<dbReference type="GO" id="GO:0006508">
    <property type="term" value="P:proteolysis"/>
    <property type="evidence" value="ECO:0007669"/>
    <property type="project" value="InterPro"/>
</dbReference>
<evidence type="ECO:0000256" key="2">
    <source>
        <dbReference type="ARBA" id="ARBA00023157"/>
    </source>
</evidence>
<dbReference type="PATRIC" id="fig|400092.3.peg.155"/>
<keyword evidence="1 7" id="KW-0732">Signal</keyword>
<feature type="binding site" evidence="6">
    <location>
        <position position="396"/>
    </location>
    <ligand>
        <name>Zn(2+)</name>
        <dbReference type="ChEBI" id="CHEBI:29105"/>
        <label>2</label>
        <note>catalytic</note>
    </ligand>
</feature>
<dbReference type="PANTHER" id="PTHR10514">
    <property type="entry name" value="ANGIOTENSIN-CONVERTING ENZYME"/>
    <property type="match status" value="1"/>
</dbReference>
<keyword evidence="9" id="KW-1185">Reference proteome</keyword>
<dbReference type="HOGENOM" id="CLU_014364_3_0_10"/>
<dbReference type="KEGG" id="pko:PKOR_00660"/>
<evidence type="ECO:0000256" key="6">
    <source>
        <dbReference type="PIRSR" id="PIRSR601548-8"/>
    </source>
</evidence>
<protein>
    <recommendedName>
        <fullName evidence="10">Peptidase</fullName>
    </recommendedName>
</protein>
<evidence type="ECO:0000256" key="5">
    <source>
        <dbReference type="PIRSR" id="PIRSR601548-3"/>
    </source>
</evidence>
<dbReference type="AlphaFoldDB" id="A0A0E3ZBC8"/>
<feature type="binding site" evidence="5">
    <location>
        <position position="366"/>
    </location>
    <ligand>
        <name>Zn(2+)</name>
        <dbReference type="ChEBI" id="CHEBI:29105"/>
        <label>1</label>
        <note>catalytic</note>
    </ligand>
</feature>
<dbReference type="Pfam" id="PF01401">
    <property type="entry name" value="Peptidase_M2"/>
    <property type="match status" value="1"/>
</dbReference>
<dbReference type="GO" id="GO:0016020">
    <property type="term" value="C:membrane"/>
    <property type="evidence" value="ECO:0007669"/>
    <property type="project" value="InterPro"/>
</dbReference>
<dbReference type="InterPro" id="IPR001548">
    <property type="entry name" value="Peptidase_M2"/>
</dbReference>
<feature type="chain" id="PRO_5002416249" description="Peptidase" evidence="7">
    <location>
        <begin position="22"/>
        <end position="596"/>
    </location>
</feature>
<dbReference type="EMBL" id="CP009621">
    <property type="protein sequence ID" value="AKD01925.1"/>
    <property type="molecule type" value="Genomic_DNA"/>
</dbReference>
<dbReference type="PANTHER" id="PTHR10514:SF27">
    <property type="entry name" value="ANGIOTENSIN-CONVERTING ENZYME"/>
    <property type="match status" value="1"/>
</dbReference>
<feature type="binding site" evidence="5">
    <location>
        <position position="396"/>
    </location>
    <ligand>
        <name>Zn(2+)</name>
        <dbReference type="ChEBI" id="CHEBI:29105"/>
        <label>1</label>
        <note>catalytic</note>
    </ligand>
</feature>
<organism evidence="8 9">
    <name type="scientific">Pontibacter korlensis</name>
    <dbReference type="NCBI Taxonomy" id="400092"/>
    <lineage>
        <taxon>Bacteria</taxon>
        <taxon>Pseudomonadati</taxon>
        <taxon>Bacteroidota</taxon>
        <taxon>Cytophagia</taxon>
        <taxon>Cytophagales</taxon>
        <taxon>Hymenobacteraceae</taxon>
        <taxon>Pontibacter</taxon>
    </lineage>
</organism>
<feature type="signal peptide" evidence="7">
    <location>
        <begin position="1"/>
        <end position="21"/>
    </location>
</feature>
<gene>
    <name evidence="8" type="ORF">PKOR_00660</name>
</gene>
<evidence type="ECO:0000256" key="4">
    <source>
        <dbReference type="PIRSR" id="PIRSR601548-2"/>
    </source>
</evidence>
<dbReference type="PROSITE" id="PS51257">
    <property type="entry name" value="PROKAR_LIPOPROTEIN"/>
    <property type="match status" value="1"/>
</dbReference>
<evidence type="ECO:0000256" key="1">
    <source>
        <dbReference type="ARBA" id="ARBA00022729"/>
    </source>
</evidence>
<dbReference type="SUPFAM" id="SSF55486">
    <property type="entry name" value="Metalloproteases ('zincins'), catalytic domain"/>
    <property type="match status" value="1"/>
</dbReference>
<keyword evidence="3" id="KW-0325">Glycoprotein</keyword>
<keyword evidence="5" id="KW-0479">Metal-binding</keyword>
<dbReference type="STRING" id="400092.PKOR_00660"/>
<evidence type="ECO:0000256" key="7">
    <source>
        <dbReference type="SAM" id="SignalP"/>
    </source>
</evidence>
<dbReference type="PRINTS" id="PR00791">
    <property type="entry name" value="PEPDIPTASEA"/>
</dbReference>
<feature type="binding site" evidence="6">
    <location>
        <position position="366"/>
    </location>
    <ligand>
        <name>Zn(2+)</name>
        <dbReference type="ChEBI" id="CHEBI:29105"/>
        <label>2</label>
        <note>catalytic</note>
    </ligand>
</feature>
<dbReference type="Gene3D" id="1.10.1370.30">
    <property type="match status" value="1"/>
</dbReference>
<evidence type="ECO:0000256" key="3">
    <source>
        <dbReference type="ARBA" id="ARBA00023180"/>
    </source>
</evidence>
<accession>A0A0E3ZBC8</accession>
<feature type="binding site" evidence="4">
    <location>
        <position position="223"/>
    </location>
    <ligand>
        <name>chloride</name>
        <dbReference type="ChEBI" id="CHEBI:17996"/>
        <label>1</label>
    </ligand>
</feature>
<dbReference type="GO" id="GO:0008241">
    <property type="term" value="F:peptidyl-dipeptidase activity"/>
    <property type="evidence" value="ECO:0007669"/>
    <property type="project" value="InterPro"/>
</dbReference>